<accession>A0A2H0YXN5</accession>
<organism evidence="2 3">
    <name type="scientific">Candidatus Kaiserbacteria bacterium CG08_land_8_20_14_0_20_50_21</name>
    <dbReference type="NCBI Taxonomy" id="1974604"/>
    <lineage>
        <taxon>Bacteria</taxon>
        <taxon>Candidatus Kaiseribacteriota</taxon>
    </lineage>
</organism>
<proteinExistence type="predicted"/>
<keyword evidence="1" id="KW-0812">Transmembrane</keyword>
<feature type="non-terminal residue" evidence="2">
    <location>
        <position position="1"/>
    </location>
</feature>
<sequence>IPISFLSLFVLSAALMGYFFLYQPMQLFLADRQKEATWLFLTTVAIFACITGAMVLILLHDSITI</sequence>
<dbReference type="EMBL" id="PEXT01000049">
    <property type="protein sequence ID" value="PIS43250.1"/>
    <property type="molecule type" value="Genomic_DNA"/>
</dbReference>
<keyword evidence="1" id="KW-1133">Transmembrane helix</keyword>
<gene>
    <name evidence="2" type="ORF">COT23_02290</name>
</gene>
<feature type="transmembrane region" description="Helical" evidence="1">
    <location>
        <begin position="6"/>
        <end position="25"/>
    </location>
</feature>
<keyword evidence="1" id="KW-0472">Membrane</keyword>
<name>A0A2H0YXN5_9BACT</name>
<evidence type="ECO:0000313" key="2">
    <source>
        <dbReference type="EMBL" id="PIS43250.1"/>
    </source>
</evidence>
<dbReference type="Proteomes" id="UP000228687">
    <property type="component" value="Unassembled WGS sequence"/>
</dbReference>
<evidence type="ECO:0000256" key="1">
    <source>
        <dbReference type="SAM" id="Phobius"/>
    </source>
</evidence>
<comment type="caution">
    <text evidence="2">The sequence shown here is derived from an EMBL/GenBank/DDBJ whole genome shotgun (WGS) entry which is preliminary data.</text>
</comment>
<reference evidence="3" key="1">
    <citation type="submission" date="2017-09" db="EMBL/GenBank/DDBJ databases">
        <title>Depth-based differentiation of microbial function through sediment-hosted aquifers and enrichment of novel symbionts in the deep terrestrial subsurface.</title>
        <authorList>
            <person name="Probst A.J."/>
            <person name="Ladd B."/>
            <person name="Jarett J.K."/>
            <person name="Geller-Mcgrath D.E."/>
            <person name="Sieber C.M.K."/>
            <person name="Emerson J.B."/>
            <person name="Anantharaman K."/>
            <person name="Thomas B.C."/>
            <person name="Malmstrom R."/>
            <person name="Stieglmeier M."/>
            <person name="Klingl A."/>
            <person name="Woyke T."/>
            <person name="Ryan C.M."/>
            <person name="Banfield J.F."/>
        </authorList>
    </citation>
    <scope>NUCLEOTIDE SEQUENCE [LARGE SCALE GENOMIC DNA]</scope>
</reference>
<dbReference type="AlphaFoldDB" id="A0A2H0YXN5"/>
<feature type="transmembrane region" description="Helical" evidence="1">
    <location>
        <begin position="37"/>
        <end position="59"/>
    </location>
</feature>
<protein>
    <submittedName>
        <fullName evidence="2">Uncharacterized protein</fullName>
    </submittedName>
</protein>
<evidence type="ECO:0000313" key="3">
    <source>
        <dbReference type="Proteomes" id="UP000228687"/>
    </source>
</evidence>